<dbReference type="GO" id="GO:0007018">
    <property type="term" value="P:microtubule-based movement"/>
    <property type="evidence" value="ECO:0007669"/>
    <property type="project" value="InterPro"/>
</dbReference>
<organism evidence="15 16">
    <name type="scientific">Mucor plumbeus</name>
    <dbReference type="NCBI Taxonomy" id="97098"/>
    <lineage>
        <taxon>Eukaryota</taxon>
        <taxon>Fungi</taxon>
        <taxon>Fungi incertae sedis</taxon>
        <taxon>Mucoromycota</taxon>
        <taxon>Mucoromycotina</taxon>
        <taxon>Mucoromycetes</taxon>
        <taxon>Mucorales</taxon>
        <taxon>Mucorineae</taxon>
        <taxon>Mucoraceae</taxon>
        <taxon>Mucor</taxon>
    </lineage>
</organism>
<dbReference type="EMBL" id="JAEPRC010000133">
    <property type="protein sequence ID" value="KAG2207254.1"/>
    <property type="molecule type" value="Genomic_DNA"/>
</dbReference>
<keyword evidence="5" id="KW-0677">Repeat</keyword>
<dbReference type="GO" id="GO:0005524">
    <property type="term" value="F:ATP binding"/>
    <property type="evidence" value="ECO:0007669"/>
    <property type="project" value="UniProtKB-UniRule"/>
</dbReference>
<evidence type="ECO:0000256" key="9">
    <source>
        <dbReference type="ARBA" id="ARBA00023175"/>
    </source>
</evidence>
<dbReference type="SMART" id="SM00129">
    <property type="entry name" value="KISc"/>
    <property type="match status" value="1"/>
</dbReference>
<keyword evidence="10" id="KW-0206">Cytoskeleton</keyword>
<evidence type="ECO:0000256" key="5">
    <source>
        <dbReference type="ARBA" id="ARBA00022737"/>
    </source>
</evidence>
<evidence type="ECO:0000256" key="1">
    <source>
        <dbReference type="ARBA" id="ARBA00004245"/>
    </source>
</evidence>
<name>A0A8H7R9M2_9FUNG</name>
<evidence type="ECO:0000256" key="2">
    <source>
        <dbReference type="ARBA" id="ARBA00022490"/>
    </source>
</evidence>
<dbReference type="Proteomes" id="UP000650833">
    <property type="component" value="Unassembled WGS sequence"/>
</dbReference>
<dbReference type="PANTHER" id="PTHR47969">
    <property type="entry name" value="CHROMOSOME-ASSOCIATED KINESIN KIF4A-RELATED"/>
    <property type="match status" value="1"/>
</dbReference>
<comment type="caution">
    <text evidence="15">The sequence shown here is derived from an EMBL/GenBank/DDBJ whole genome shotgun (WGS) entry which is preliminary data.</text>
</comment>
<evidence type="ECO:0000256" key="11">
    <source>
        <dbReference type="PROSITE-ProRule" id="PRU00283"/>
    </source>
</evidence>
<sequence length="1160" mass="131101">MTASSSSVRVAVRIRPLTENEKQHCQNNAIAFIPNNQQQIILGGDRPFTFDYVYPPNSSQQDVYNTCVIPLLNKFIEGYNSTILAYGQTGSGKTYSMGIGLDSVMNASTNDGIVPRFIDSLFSSLESKKSLNYSFQICVSFLELHNEDLVDLLCPNVKRKEGLNLTIREDSQGNICWTGVREEVVSNPTELMGLLQKGSIARTTASTDMNSTSSRSHAIFSIILKQFKVESDGTFVENTILSDQTVFSPNNSTTQHTKRLVSKFHFVDLAGSERLKRTNAVGDRAKEGISINTGLLALGNVISALGDESRRVSHIPYRDSKLTRLLQDSLGGNSQTLMLACASPADTNVTETLNTLKYANRARNIRNRVVINQELGESDRLKATITRLKEELRGTDDFLRAVNDEMDSLKSQVSSLHHTLDQKVFELASVKYERDNYKHQLNGNDQPFVQETLIQEYANTIESLRGELFQSQQLLRQNQLQQQPVAAMFTSDQNKGLLQIDQVNSSATLVASTASSSTNIVNSPLSGKESPSEKTNRKKKHGYRFGSKRLKNGRRRSISSLNPSNNTASPKQMRVVETLTRKNLDELNESLVLQEAKKSIQRETEFLQSAKISIAHQNSNSWELKNIDLGPNPKALQYRRRTVDITPHTIPVAAVLQNDYTNENKRLLQKLSNAIESKHLLIRQLEKCEKLRVDQVTQLNRKLQDTAAKKTTAISQYKREIAEQRNQYECRIKKQQVEQQTLRRKHMQLISKSDTMRNQNQSVIEQLNKNIDKLTHEKKKLIRRLKLESDRAREKSLETGREISKMKRQEAQLVSARKRLERELLQQKSASKLATEEIVAFNGQMKQIAAILKKVLANHGKKAPAGSAITDRNLLAKAAACANVRGYLVKQNAIKKVGGKFKVTSLQQQVYQKKKLIHRAISLYVRNQSTAKVGEKLIQKRDRFKEEQRELLAERQLVLQEEQKSSTVPILDEPQYMDERIDLITLQVDTLNQQISHLLEQKQSDDDLDEKNWMDIVDKDFQIDLFDHTTDSQVAYEIALSLIRSMQPEEARLVSESLLEDIILLKTDQLTNSTLVHHLNNMLYSLQSGLVQMRRAVIVKPPTSTLLPSHHLKRAANTAISQVPVSNKSKTSGSLTPLDSVFMKVLQSPVDIRYGLVLPK</sequence>
<dbReference type="PRINTS" id="PR00380">
    <property type="entry name" value="KINESINHEAVY"/>
</dbReference>
<dbReference type="GO" id="GO:0051231">
    <property type="term" value="P:spindle elongation"/>
    <property type="evidence" value="ECO:0007669"/>
    <property type="project" value="TreeGrafter"/>
</dbReference>
<dbReference type="FunFam" id="3.40.850.10:FF:000011">
    <property type="entry name" value="Kinesin family member 21A"/>
    <property type="match status" value="1"/>
</dbReference>
<dbReference type="PANTHER" id="PTHR47969:SF15">
    <property type="entry name" value="CHROMOSOME-ASSOCIATED KINESIN KIF4A-RELATED"/>
    <property type="match status" value="1"/>
</dbReference>
<evidence type="ECO:0000256" key="12">
    <source>
        <dbReference type="SAM" id="Coils"/>
    </source>
</evidence>
<evidence type="ECO:0000259" key="14">
    <source>
        <dbReference type="PROSITE" id="PS50067"/>
    </source>
</evidence>
<evidence type="ECO:0000256" key="7">
    <source>
        <dbReference type="ARBA" id="ARBA00022840"/>
    </source>
</evidence>
<dbReference type="InterPro" id="IPR019821">
    <property type="entry name" value="Kinesin_motor_CS"/>
</dbReference>
<dbReference type="OrthoDB" id="3176171at2759"/>
<dbReference type="GO" id="GO:0007052">
    <property type="term" value="P:mitotic spindle organization"/>
    <property type="evidence" value="ECO:0007669"/>
    <property type="project" value="TreeGrafter"/>
</dbReference>
<evidence type="ECO:0000256" key="10">
    <source>
        <dbReference type="ARBA" id="ARBA00023212"/>
    </source>
</evidence>
<dbReference type="Gene3D" id="3.40.850.10">
    <property type="entry name" value="Kinesin motor domain"/>
    <property type="match status" value="1"/>
</dbReference>
<feature type="compositionally biased region" description="Polar residues" evidence="13">
    <location>
        <begin position="558"/>
        <end position="570"/>
    </location>
</feature>
<protein>
    <recommendedName>
        <fullName evidence="14">Kinesin motor domain-containing protein</fullName>
    </recommendedName>
</protein>
<evidence type="ECO:0000313" key="15">
    <source>
        <dbReference type="EMBL" id="KAG2207254.1"/>
    </source>
</evidence>
<dbReference type="GO" id="GO:0003777">
    <property type="term" value="F:microtubule motor activity"/>
    <property type="evidence" value="ECO:0007669"/>
    <property type="project" value="InterPro"/>
</dbReference>
<evidence type="ECO:0000256" key="13">
    <source>
        <dbReference type="SAM" id="MobiDB-lite"/>
    </source>
</evidence>
<evidence type="ECO:0000256" key="8">
    <source>
        <dbReference type="ARBA" id="ARBA00023054"/>
    </source>
</evidence>
<keyword evidence="16" id="KW-1185">Reference proteome</keyword>
<evidence type="ECO:0000313" key="16">
    <source>
        <dbReference type="Proteomes" id="UP000650833"/>
    </source>
</evidence>
<reference evidence="15" key="1">
    <citation type="submission" date="2020-12" db="EMBL/GenBank/DDBJ databases">
        <title>Metabolic potential, ecology and presence of endohyphal bacteria is reflected in genomic diversity of Mucoromycotina.</title>
        <authorList>
            <person name="Muszewska A."/>
            <person name="Okrasinska A."/>
            <person name="Steczkiewicz K."/>
            <person name="Drgas O."/>
            <person name="Orlowska M."/>
            <person name="Perlinska-Lenart U."/>
            <person name="Aleksandrzak-Piekarczyk T."/>
            <person name="Szatraj K."/>
            <person name="Zielenkiewicz U."/>
            <person name="Pilsyk S."/>
            <person name="Malc E."/>
            <person name="Mieczkowski P."/>
            <person name="Kruszewska J.S."/>
            <person name="Biernat P."/>
            <person name="Pawlowska J."/>
        </authorList>
    </citation>
    <scope>NUCLEOTIDE SEQUENCE</scope>
    <source>
        <strain evidence="15">CBS 226.32</strain>
    </source>
</reference>
<dbReference type="GO" id="GO:0005875">
    <property type="term" value="C:microtubule associated complex"/>
    <property type="evidence" value="ECO:0007669"/>
    <property type="project" value="TreeGrafter"/>
</dbReference>
<proteinExistence type="inferred from homology"/>
<dbReference type="PROSITE" id="PS00411">
    <property type="entry name" value="KINESIN_MOTOR_1"/>
    <property type="match status" value="1"/>
</dbReference>
<keyword evidence="8 12" id="KW-0175">Coiled coil</keyword>
<dbReference type="AlphaFoldDB" id="A0A8H7R9M2"/>
<dbReference type="InterPro" id="IPR027640">
    <property type="entry name" value="Kinesin-like_fam"/>
</dbReference>
<comment type="similarity">
    <text evidence="11">Belongs to the TRAFAC class myosin-kinesin ATPase superfamily. Kinesin family.</text>
</comment>
<dbReference type="Pfam" id="PF00225">
    <property type="entry name" value="Kinesin"/>
    <property type="match status" value="1"/>
</dbReference>
<keyword evidence="9 11" id="KW-0505">Motor protein</keyword>
<accession>A0A8H7R9M2</accession>
<feature type="region of interest" description="Disordered" evidence="13">
    <location>
        <begin position="514"/>
        <end position="572"/>
    </location>
</feature>
<evidence type="ECO:0000256" key="4">
    <source>
        <dbReference type="ARBA" id="ARBA00022701"/>
    </source>
</evidence>
<dbReference type="GO" id="GO:0008017">
    <property type="term" value="F:microtubule binding"/>
    <property type="evidence" value="ECO:0007669"/>
    <property type="project" value="InterPro"/>
</dbReference>
<feature type="coiled-coil region" evidence="12">
    <location>
        <begin position="657"/>
        <end position="837"/>
    </location>
</feature>
<comment type="subcellular location">
    <subcellularLocation>
        <location evidence="1">Cytoplasm</location>
        <location evidence="1">Cytoskeleton</location>
    </subcellularLocation>
</comment>
<gene>
    <name evidence="15" type="ORF">INT46_008872</name>
</gene>
<dbReference type="PROSITE" id="PS50067">
    <property type="entry name" value="KINESIN_MOTOR_2"/>
    <property type="match status" value="1"/>
</dbReference>
<keyword evidence="3" id="KW-0853">WD repeat</keyword>
<keyword evidence="4" id="KW-0493">Microtubule</keyword>
<keyword evidence="2" id="KW-0963">Cytoplasm</keyword>
<dbReference type="InterPro" id="IPR036961">
    <property type="entry name" value="Kinesin_motor_dom_sf"/>
</dbReference>
<evidence type="ECO:0000256" key="6">
    <source>
        <dbReference type="ARBA" id="ARBA00022741"/>
    </source>
</evidence>
<dbReference type="InterPro" id="IPR001752">
    <property type="entry name" value="Kinesin_motor_dom"/>
</dbReference>
<evidence type="ECO:0000256" key="3">
    <source>
        <dbReference type="ARBA" id="ARBA00022574"/>
    </source>
</evidence>
<keyword evidence="7 11" id="KW-0067">ATP-binding</keyword>
<dbReference type="InterPro" id="IPR027417">
    <property type="entry name" value="P-loop_NTPase"/>
</dbReference>
<dbReference type="SUPFAM" id="SSF52540">
    <property type="entry name" value="P-loop containing nucleoside triphosphate hydrolases"/>
    <property type="match status" value="1"/>
</dbReference>
<feature type="domain" description="Kinesin motor" evidence="14">
    <location>
        <begin position="7"/>
        <end position="365"/>
    </location>
</feature>
<keyword evidence="6 11" id="KW-0547">Nucleotide-binding</keyword>
<feature type="binding site" evidence="11">
    <location>
        <begin position="87"/>
        <end position="94"/>
    </location>
    <ligand>
        <name>ATP</name>
        <dbReference type="ChEBI" id="CHEBI:30616"/>
    </ligand>
</feature>
<feature type="compositionally biased region" description="Basic residues" evidence="13">
    <location>
        <begin position="536"/>
        <end position="557"/>
    </location>
</feature>
<dbReference type="GO" id="GO:0005874">
    <property type="term" value="C:microtubule"/>
    <property type="evidence" value="ECO:0007669"/>
    <property type="project" value="UniProtKB-KW"/>
</dbReference>
<dbReference type="CDD" id="cd01372">
    <property type="entry name" value="KISc_KIF4"/>
    <property type="match status" value="1"/>
</dbReference>